<feature type="region of interest" description="Disordered" evidence="9">
    <location>
        <begin position="714"/>
        <end position="777"/>
    </location>
</feature>
<feature type="region of interest" description="Disordered" evidence="9">
    <location>
        <begin position="212"/>
        <end position="231"/>
    </location>
</feature>
<comment type="similarity">
    <text evidence="2">Belongs to the nucleoporin GLFG family.</text>
</comment>
<proteinExistence type="inferred from homology"/>
<evidence type="ECO:0000256" key="4">
    <source>
        <dbReference type="ARBA" id="ARBA00022816"/>
    </source>
</evidence>
<evidence type="ECO:0000259" key="10">
    <source>
        <dbReference type="PROSITE" id="PS51434"/>
    </source>
</evidence>
<keyword evidence="6" id="KW-0811">Translocation</keyword>
<dbReference type="PANTHER" id="PTHR23198:SF6">
    <property type="entry name" value="NUCLEAR PORE COMPLEX PROTEIN NUP98-NUP96"/>
    <property type="match status" value="1"/>
</dbReference>
<dbReference type="Pfam" id="PF21240">
    <property type="entry name" value="Nup98_GLEBS"/>
    <property type="match status" value="1"/>
</dbReference>
<dbReference type="Pfam" id="PF04096">
    <property type="entry name" value="Nucleoporin2"/>
    <property type="match status" value="1"/>
</dbReference>
<evidence type="ECO:0000256" key="5">
    <source>
        <dbReference type="ARBA" id="ARBA00022927"/>
    </source>
</evidence>
<feature type="compositionally biased region" description="Polar residues" evidence="9">
    <location>
        <begin position="516"/>
        <end position="531"/>
    </location>
</feature>
<feature type="region of interest" description="Disordered" evidence="9">
    <location>
        <begin position="134"/>
        <end position="160"/>
    </location>
</feature>
<reference evidence="11" key="1">
    <citation type="submission" date="2021-01" db="EMBL/GenBank/DDBJ databases">
        <authorList>
            <person name="Corre E."/>
            <person name="Pelletier E."/>
            <person name="Niang G."/>
            <person name="Scheremetjew M."/>
            <person name="Finn R."/>
            <person name="Kale V."/>
            <person name="Holt S."/>
            <person name="Cochrane G."/>
            <person name="Meng A."/>
            <person name="Brown T."/>
            <person name="Cohen L."/>
        </authorList>
    </citation>
    <scope>NUCLEOTIDE SEQUENCE</scope>
    <source>
        <strain evidence="11">CCMP645</strain>
    </source>
</reference>
<dbReference type="GO" id="GO:0017056">
    <property type="term" value="F:structural constituent of nuclear pore"/>
    <property type="evidence" value="ECO:0007669"/>
    <property type="project" value="InterPro"/>
</dbReference>
<protein>
    <recommendedName>
        <fullName evidence="10">Peptidase S59 domain-containing protein</fullName>
    </recommendedName>
</protein>
<accession>A0A6T0CEX2</accession>
<dbReference type="GO" id="GO:0003723">
    <property type="term" value="F:RNA binding"/>
    <property type="evidence" value="ECO:0007669"/>
    <property type="project" value="TreeGrafter"/>
</dbReference>
<dbReference type="Gene3D" id="3.30.1610.10">
    <property type="entry name" value="Peptidase S59, nucleoporin"/>
    <property type="match status" value="1"/>
</dbReference>
<evidence type="ECO:0000256" key="8">
    <source>
        <dbReference type="ARBA" id="ARBA00023242"/>
    </source>
</evidence>
<evidence type="ECO:0000313" key="11">
    <source>
        <dbReference type="EMBL" id="CAE0780914.1"/>
    </source>
</evidence>
<dbReference type="GO" id="GO:0051028">
    <property type="term" value="P:mRNA transport"/>
    <property type="evidence" value="ECO:0007669"/>
    <property type="project" value="UniProtKB-KW"/>
</dbReference>
<evidence type="ECO:0000256" key="1">
    <source>
        <dbReference type="ARBA" id="ARBA00004567"/>
    </source>
</evidence>
<dbReference type="GO" id="GO:0000973">
    <property type="term" value="P:post-transcriptional tethering of RNA polymerase II gene DNA at nuclear periphery"/>
    <property type="evidence" value="ECO:0007669"/>
    <property type="project" value="TreeGrafter"/>
</dbReference>
<feature type="compositionally biased region" description="Polar residues" evidence="9">
    <location>
        <begin position="624"/>
        <end position="641"/>
    </location>
</feature>
<organism evidence="11">
    <name type="scientific">Chrysotila carterae</name>
    <name type="common">Marine alga</name>
    <name type="synonym">Syracosphaera carterae</name>
    <dbReference type="NCBI Taxonomy" id="13221"/>
    <lineage>
        <taxon>Eukaryota</taxon>
        <taxon>Haptista</taxon>
        <taxon>Haptophyta</taxon>
        <taxon>Prymnesiophyceae</taxon>
        <taxon>Isochrysidales</taxon>
        <taxon>Isochrysidaceae</taxon>
        <taxon>Chrysotila</taxon>
    </lineage>
</organism>
<feature type="compositionally biased region" description="Low complexity" evidence="9">
    <location>
        <begin position="141"/>
        <end position="159"/>
    </location>
</feature>
<feature type="region of interest" description="Disordered" evidence="9">
    <location>
        <begin position="563"/>
        <end position="675"/>
    </location>
</feature>
<dbReference type="AlphaFoldDB" id="A0A6T0CEX2"/>
<evidence type="ECO:0000256" key="3">
    <source>
        <dbReference type="ARBA" id="ARBA00022448"/>
    </source>
</evidence>
<feature type="compositionally biased region" description="Polar residues" evidence="9">
    <location>
        <begin position="768"/>
        <end position="777"/>
    </location>
</feature>
<dbReference type="InterPro" id="IPR036903">
    <property type="entry name" value="Nup98_auto-Pept-S59_dom_sf"/>
</dbReference>
<evidence type="ECO:0000313" key="12">
    <source>
        <dbReference type="EMBL" id="CAE0780915.1"/>
    </source>
</evidence>
<name>A0A6T0CEX2_CHRCT</name>
<feature type="region of interest" description="Disordered" evidence="9">
    <location>
        <begin position="516"/>
        <end position="546"/>
    </location>
</feature>
<feature type="compositionally biased region" description="Basic and acidic residues" evidence="9">
    <location>
        <begin position="612"/>
        <end position="623"/>
    </location>
</feature>
<dbReference type="GO" id="GO:0006405">
    <property type="term" value="P:RNA export from nucleus"/>
    <property type="evidence" value="ECO:0007669"/>
    <property type="project" value="TreeGrafter"/>
</dbReference>
<feature type="compositionally biased region" description="Low complexity" evidence="9">
    <location>
        <begin position="655"/>
        <end position="671"/>
    </location>
</feature>
<evidence type="ECO:0000256" key="2">
    <source>
        <dbReference type="ARBA" id="ARBA00008926"/>
    </source>
</evidence>
<keyword evidence="5" id="KW-0653">Protein transport</keyword>
<keyword evidence="4" id="KW-0509">mRNA transport</keyword>
<dbReference type="PANTHER" id="PTHR23198">
    <property type="entry name" value="NUCLEOPORIN"/>
    <property type="match status" value="1"/>
</dbReference>
<dbReference type="Gene3D" id="1.10.10.2360">
    <property type="match status" value="1"/>
</dbReference>
<comment type="subcellular location">
    <subcellularLocation>
        <location evidence="1">Nucleus</location>
        <location evidence="1">Nuclear pore complex</location>
    </subcellularLocation>
</comment>
<dbReference type="FunFam" id="1.10.10.2360:FF:000001">
    <property type="entry name" value="Nuclear pore complex protein Nup98-Nup96"/>
    <property type="match status" value="1"/>
</dbReference>
<dbReference type="InterPro" id="IPR007230">
    <property type="entry name" value="Nup98_auto-Pept-S59_dom"/>
</dbReference>
<dbReference type="SUPFAM" id="SSF82215">
    <property type="entry name" value="C-terminal autoproteolytic domain of nucleoporin nup98"/>
    <property type="match status" value="1"/>
</dbReference>
<evidence type="ECO:0000256" key="9">
    <source>
        <dbReference type="SAM" id="MobiDB-lite"/>
    </source>
</evidence>
<dbReference type="GO" id="GO:0008139">
    <property type="term" value="F:nuclear localization sequence binding"/>
    <property type="evidence" value="ECO:0007669"/>
    <property type="project" value="TreeGrafter"/>
</dbReference>
<evidence type="ECO:0000256" key="6">
    <source>
        <dbReference type="ARBA" id="ARBA00023010"/>
    </source>
</evidence>
<keyword evidence="7" id="KW-0906">Nuclear pore complex</keyword>
<sequence>MFSSFGASNTGQPFGTPAAASSGFGFGAPAPAFGASPFGAPAPAPSAFGSTSLFGGGTPAATPFGAAAPTTPFGAPAPAPAFGGGLFGAPAAPATTPFGAAAPFGSGGTSSLSFGASKPVFGAAPTTTFGGAAANPVAQKPATTPFGAPTTTPFGAAAPAPSPFGSGGAFGGSVSTFGAPSTAPFGAPAATTAFGAPSSGFGVGVGAAATGTGNPPYRDTQERDTAAVGSAPQTFNYKSITKMAEYANKSFEELRHEDYAKGNKGAAQPASGFGAATTSPFGAPAATTSPFGAPAPTTTLFGAPAPVSGFGGFGQPAPAANPFGAAKPSTPFGATPAAAPVFGAAAAPNPFGAPTSSPFGAPAPATNLFATPAASNPFAAKPATPFGAPATNPSPFGAPAVSPFGAPAPAANPFGIKPAGGLFGSTPAPAPSPFGALAPPASTGGLFGAAPGASPFGAPAANTAAAPGMFAAAPGTQQQVVVSQAPNYVQLPPAPSTNPYPYGKHSLFEPASANVNTAPAAHSSTSLSRTAPRSAVSLKPKSQPLRKQPLLHEQLMLSSPLAAATDRAKTTTNPLVALRSPRALDLDPASLPDPVADTVETNEETNGAASHTHAENGGAHEPHTSNPETMRTIPTPSTRPATRNPAANGFDACVSTSNANNNSGTSNAHTNETPYGSLGLELSAARPTARVARHRDEVPAIVLEELRRHDCSPEYQHDGGVASPGHLDPISPSSCAVALSPSETGRGDAISSPNPPAVEREPPVVNLGGQQPSSTQVDELESVPSRHELRQMTQEQLAKVSGFELRKRGVGSLRWLSPVDLRLIVDKLDQVVSISERKAVIYPDPAEKPPAGSELNVPFVYTMEEVWPKNKSGQRLRDTRSVQMLKVKLQRTADAMGARMLRYDEVRGHWSIEMQAM</sequence>
<dbReference type="InterPro" id="IPR037665">
    <property type="entry name" value="Nucleoporin_S59-like"/>
</dbReference>
<feature type="domain" description="Peptidase S59" evidence="10">
    <location>
        <begin position="777"/>
        <end position="917"/>
    </location>
</feature>
<dbReference type="PROSITE" id="PS51434">
    <property type="entry name" value="NUP_C"/>
    <property type="match status" value="1"/>
</dbReference>
<gene>
    <name evidence="11" type="ORF">PCAR00345_LOCUS33553</name>
    <name evidence="12" type="ORF">PCAR00345_LOCUS33554</name>
</gene>
<dbReference type="EMBL" id="HBIZ01052434">
    <property type="protein sequence ID" value="CAE0780915.1"/>
    <property type="molecule type" value="Transcribed_RNA"/>
</dbReference>
<keyword evidence="8" id="KW-0539">Nucleus</keyword>
<keyword evidence="3" id="KW-0813">Transport</keyword>
<dbReference type="GO" id="GO:0044614">
    <property type="term" value="C:nuclear pore cytoplasmic filaments"/>
    <property type="evidence" value="ECO:0007669"/>
    <property type="project" value="TreeGrafter"/>
</dbReference>
<dbReference type="GO" id="GO:0034398">
    <property type="term" value="P:telomere tethering at nuclear periphery"/>
    <property type="evidence" value="ECO:0007669"/>
    <property type="project" value="TreeGrafter"/>
</dbReference>
<dbReference type="EMBL" id="HBIZ01052433">
    <property type="protein sequence ID" value="CAE0780914.1"/>
    <property type="molecule type" value="Transcribed_RNA"/>
</dbReference>
<dbReference type="GO" id="GO:0006606">
    <property type="term" value="P:protein import into nucleus"/>
    <property type="evidence" value="ECO:0007669"/>
    <property type="project" value="TreeGrafter"/>
</dbReference>
<evidence type="ECO:0000256" key="7">
    <source>
        <dbReference type="ARBA" id="ARBA00023132"/>
    </source>
</evidence>